<name>A0A443NUJ1_9MAGN</name>
<dbReference type="InterPro" id="IPR051343">
    <property type="entry name" value="G-type_lectin_kinases/EP1-like"/>
</dbReference>
<evidence type="ECO:0000256" key="4">
    <source>
        <dbReference type="ARBA" id="ARBA00022536"/>
    </source>
</evidence>
<evidence type="ECO:0000256" key="7">
    <source>
        <dbReference type="ARBA" id="ARBA00022729"/>
    </source>
</evidence>
<keyword evidence="12 18" id="KW-0472">Membrane</keyword>
<comment type="subcellular location">
    <subcellularLocation>
        <location evidence="1">Membrane</location>
        <topology evidence="1">Single-pass type I membrane protein</topology>
    </subcellularLocation>
</comment>
<dbReference type="PANTHER" id="PTHR47976:SF7">
    <property type="entry name" value="RECEPTOR-LIKE SERINE_THREONINE-PROTEIN KINASE"/>
    <property type="match status" value="1"/>
</dbReference>
<dbReference type="GO" id="GO:0016020">
    <property type="term" value="C:membrane"/>
    <property type="evidence" value="ECO:0007669"/>
    <property type="project" value="UniProtKB-SubCell"/>
</dbReference>
<dbReference type="Proteomes" id="UP000283530">
    <property type="component" value="Unassembled WGS sequence"/>
</dbReference>
<keyword evidence="7" id="KW-0732">Signal</keyword>
<dbReference type="AlphaFoldDB" id="A0A443NUJ1"/>
<evidence type="ECO:0000256" key="12">
    <source>
        <dbReference type="ARBA" id="ARBA00023136"/>
    </source>
</evidence>
<dbReference type="FunFam" id="3.30.200.20:FF:000059">
    <property type="entry name" value="S-receptor-like serine/threonine-protein kinase"/>
    <property type="match status" value="1"/>
</dbReference>
<dbReference type="GO" id="GO:0030246">
    <property type="term" value="F:carbohydrate binding"/>
    <property type="evidence" value="ECO:0007669"/>
    <property type="project" value="UniProtKB-KW"/>
</dbReference>
<dbReference type="GO" id="GO:0005524">
    <property type="term" value="F:ATP binding"/>
    <property type="evidence" value="ECO:0007669"/>
    <property type="project" value="UniProtKB-KW"/>
</dbReference>
<keyword evidence="21" id="KW-1185">Reference proteome</keyword>
<comment type="caution">
    <text evidence="20">The sequence shown here is derived from an EMBL/GenBank/DDBJ whole genome shotgun (WGS) entry which is preliminary data.</text>
</comment>
<proteinExistence type="predicted"/>
<dbReference type="GO" id="GO:0004674">
    <property type="term" value="F:protein serine/threonine kinase activity"/>
    <property type="evidence" value="ECO:0007669"/>
    <property type="project" value="UniProtKB-KW"/>
</dbReference>
<keyword evidence="20" id="KW-0430">Lectin</keyword>
<evidence type="ECO:0000256" key="2">
    <source>
        <dbReference type="ARBA" id="ARBA00012513"/>
    </source>
</evidence>
<dbReference type="InterPro" id="IPR008271">
    <property type="entry name" value="Ser/Thr_kinase_AS"/>
</dbReference>
<keyword evidence="10" id="KW-0067">ATP-binding</keyword>
<evidence type="ECO:0000256" key="1">
    <source>
        <dbReference type="ARBA" id="ARBA00004479"/>
    </source>
</evidence>
<keyword evidence="13" id="KW-1015">Disulfide bond</keyword>
<keyword evidence="8" id="KW-0547">Nucleotide-binding</keyword>
<dbReference type="FunFam" id="2.90.10.10:FF:000026">
    <property type="entry name" value="Serine/threonine-protein kinase"/>
    <property type="match status" value="1"/>
</dbReference>
<evidence type="ECO:0000256" key="16">
    <source>
        <dbReference type="ARBA" id="ARBA00047899"/>
    </source>
</evidence>
<keyword evidence="3" id="KW-0723">Serine/threonine-protein kinase</keyword>
<dbReference type="PROSITE" id="PS50011">
    <property type="entry name" value="PROTEIN_KINASE_DOM"/>
    <property type="match status" value="1"/>
</dbReference>
<protein>
    <recommendedName>
        <fullName evidence="2">non-specific serine/threonine protein kinase</fullName>
        <ecNumber evidence="2">2.7.11.1</ecNumber>
    </recommendedName>
</protein>
<dbReference type="SMART" id="SM00220">
    <property type="entry name" value="S_TKc"/>
    <property type="match status" value="1"/>
</dbReference>
<evidence type="ECO:0000256" key="11">
    <source>
        <dbReference type="ARBA" id="ARBA00022989"/>
    </source>
</evidence>
<dbReference type="EC" id="2.7.11.1" evidence="2"/>
<comment type="catalytic activity">
    <reaction evidence="17">
        <text>L-seryl-[protein] + ATP = O-phospho-L-seryl-[protein] + ADP + H(+)</text>
        <dbReference type="Rhea" id="RHEA:17989"/>
        <dbReference type="Rhea" id="RHEA-COMP:9863"/>
        <dbReference type="Rhea" id="RHEA-COMP:11604"/>
        <dbReference type="ChEBI" id="CHEBI:15378"/>
        <dbReference type="ChEBI" id="CHEBI:29999"/>
        <dbReference type="ChEBI" id="CHEBI:30616"/>
        <dbReference type="ChEBI" id="CHEBI:83421"/>
        <dbReference type="ChEBI" id="CHEBI:456216"/>
        <dbReference type="EC" id="2.7.11.1"/>
    </reaction>
</comment>
<keyword evidence="14 20" id="KW-0675">Receptor</keyword>
<evidence type="ECO:0000313" key="20">
    <source>
        <dbReference type="EMBL" id="RWR82174.1"/>
    </source>
</evidence>
<dbReference type="Gene3D" id="2.90.10.10">
    <property type="entry name" value="Bulb-type lectin domain"/>
    <property type="match status" value="1"/>
</dbReference>
<organism evidence="20 21">
    <name type="scientific">Cinnamomum micranthum f. kanehirae</name>
    <dbReference type="NCBI Taxonomy" id="337451"/>
    <lineage>
        <taxon>Eukaryota</taxon>
        <taxon>Viridiplantae</taxon>
        <taxon>Streptophyta</taxon>
        <taxon>Embryophyta</taxon>
        <taxon>Tracheophyta</taxon>
        <taxon>Spermatophyta</taxon>
        <taxon>Magnoliopsida</taxon>
        <taxon>Magnoliidae</taxon>
        <taxon>Laurales</taxon>
        <taxon>Lauraceae</taxon>
        <taxon>Cinnamomum</taxon>
    </lineage>
</organism>
<dbReference type="SUPFAM" id="SSF56112">
    <property type="entry name" value="Protein kinase-like (PK-like)"/>
    <property type="match status" value="1"/>
</dbReference>
<dbReference type="STRING" id="337451.A0A443NUJ1"/>
<dbReference type="Pfam" id="PF00069">
    <property type="entry name" value="Pkinase"/>
    <property type="match status" value="1"/>
</dbReference>
<feature type="transmembrane region" description="Helical" evidence="18">
    <location>
        <begin position="256"/>
        <end position="279"/>
    </location>
</feature>
<keyword evidence="6 18" id="KW-0812">Transmembrane</keyword>
<keyword evidence="11 18" id="KW-1133">Transmembrane helix</keyword>
<comment type="catalytic activity">
    <reaction evidence="16">
        <text>L-threonyl-[protein] + ATP = O-phospho-L-threonyl-[protein] + ADP + H(+)</text>
        <dbReference type="Rhea" id="RHEA:46608"/>
        <dbReference type="Rhea" id="RHEA-COMP:11060"/>
        <dbReference type="Rhea" id="RHEA-COMP:11605"/>
        <dbReference type="ChEBI" id="CHEBI:15378"/>
        <dbReference type="ChEBI" id="CHEBI:30013"/>
        <dbReference type="ChEBI" id="CHEBI:30616"/>
        <dbReference type="ChEBI" id="CHEBI:61977"/>
        <dbReference type="ChEBI" id="CHEBI:456216"/>
        <dbReference type="EC" id="2.7.11.1"/>
    </reaction>
</comment>
<dbReference type="Gene3D" id="3.30.200.20">
    <property type="entry name" value="Phosphorylase Kinase, domain 1"/>
    <property type="match status" value="1"/>
</dbReference>
<dbReference type="EMBL" id="QPKB01000004">
    <property type="protein sequence ID" value="RWR82174.1"/>
    <property type="molecule type" value="Genomic_DNA"/>
</dbReference>
<evidence type="ECO:0000256" key="6">
    <source>
        <dbReference type="ARBA" id="ARBA00022692"/>
    </source>
</evidence>
<accession>A0A443NUJ1</accession>
<dbReference type="OrthoDB" id="758220at2759"/>
<evidence type="ECO:0000256" key="3">
    <source>
        <dbReference type="ARBA" id="ARBA00022527"/>
    </source>
</evidence>
<dbReference type="SUPFAM" id="SSF51110">
    <property type="entry name" value="alpha-D-mannose-specific plant lectins"/>
    <property type="match status" value="1"/>
</dbReference>
<evidence type="ECO:0000256" key="18">
    <source>
        <dbReference type="SAM" id="Phobius"/>
    </source>
</evidence>
<keyword evidence="9 20" id="KW-0418">Kinase</keyword>
<dbReference type="PROSITE" id="PS00108">
    <property type="entry name" value="PROTEIN_KINASE_ST"/>
    <property type="match status" value="1"/>
</dbReference>
<dbReference type="InterPro" id="IPR011009">
    <property type="entry name" value="Kinase-like_dom_sf"/>
</dbReference>
<evidence type="ECO:0000256" key="9">
    <source>
        <dbReference type="ARBA" id="ARBA00022777"/>
    </source>
</evidence>
<keyword evidence="5" id="KW-0808">Transferase</keyword>
<sequence length="525" mass="59691">MLDLSNFVLYNSDSQIIWGTFDFPTDTILGGQQLLDGKELLSSACETNCSSGQFQIKMQTDGNLAVYPIQTTETRENSYWNFMTFIQENVTLHLEDNGFMYSLNSTGSNIYTLTQGFDARIQSTTTNIYRATLEVDGVFRLYLHRIENDGSSTQLMIRSLTSQICEVKGLCGLNSYFVLNDTQPNCRCPPECLQDCRCEAALSKDRSCYKQKLPLQYWRRKLDDSTMAFVKFSIGTGDQGTEETPSISKKKPRKEILIVSAGVVSFSFVVLAILGFLIYKHRIWTYKLLSETINNGDESEDFAPRQFTYYELEKATDGFTDELVKGGFGTVYRGILAKGGQVVALKRPDRVVDEGDGEFRMELRAIGRTYHRNLVRLLGFCVEGCLRLLVHPTWNERVRIALHIASGILYLHEECETPIIHCDIKPQNILMDEFNSAKISDFGLAKLMKPDQARTFTTIRGTWGYVAPEWHRNMPVTVKADINSFGVMLLEIVCCRRSVNIEVVENEIVLSEWVYHCFKLASYTS</sequence>
<dbReference type="PANTHER" id="PTHR47976">
    <property type="entry name" value="G-TYPE LECTIN S-RECEPTOR-LIKE SERINE/THREONINE-PROTEIN KINASE SD2-5"/>
    <property type="match status" value="1"/>
</dbReference>
<dbReference type="InterPro" id="IPR036426">
    <property type="entry name" value="Bulb-type_lectin_dom_sf"/>
</dbReference>
<evidence type="ECO:0000256" key="10">
    <source>
        <dbReference type="ARBA" id="ARBA00022840"/>
    </source>
</evidence>
<dbReference type="Gene3D" id="1.10.510.10">
    <property type="entry name" value="Transferase(Phosphotransferase) domain 1"/>
    <property type="match status" value="1"/>
</dbReference>
<evidence type="ECO:0000256" key="5">
    <source>
        <dbReference type="ARBA" id="ARBA00022679"/>
    </source>
</evidence>
<feature type="domain" description="Protein kinase" evidence="19">
    <location>
        <begin position="317"/>
        <end position="525"/>
    </location>
</feature>
<evidence type="ECO:0000259" key="19">
    <source>
        <dbReference type="PROSITE" id="PS50011"/>
    </source>
</evidence>
<reference evidence="20 21" key="1">
    <citation type="journal article" date="2019" name="Nat. Plants">
        <title>Stout camphor tree genome fills gaps in understanding of flowering plant genome evolution.</title>
        <authorList>
            <person name="Chaw S.M."/>
            <person name="Liu Y.C."/>
            <person name="Wu Y.W."/>
            <person name="Wang H.Y."/>
            <person name="Lin C.I."/>
            <person name="Wu C.S."/>
            <person name="Ke H.M."/>
            <person name="Chang L.Y."/>
            <person name="Hsu C.Y."/>
            <person name="Yang H.T."/>
            <person name="Sudianto E."/>
            <person name="Hsu M.H."/>
            <person name="Wu K.P."/>
            <person name="Wang L.N."/>
            <person name="Leebens-Mack J.H."/>
            <person name="Tsai I.J."/>
        </authorList>
    </citation>
    <scope>NUCLEOTIDE SEQUENCE [LARGE SCALE GENOMIC DNA]</scope>
    <source>
        <strain evidence="21">cv. Chaw 1501</strain>
        <tissue evidence="20">Young leaves</tissue>
    </source>
</reference>
<keyword evidence="4" id="KW-0245">EGF-like domain</keyword>
<evidence type="ECO:0000256" key="14">
    <source>
        <dbReference type="ARBA" id="ARBA00023170"/>
    </source>
</evidence>
<evidence type="ECO:0000256" key="8">
    <source>
        <dbReference type="ARBA" id="ARBA00022741"/>
    </source>
</evidence>
<evidence type="ECO:0000256" key="13">
    <source>
        <dbReference type="ARBA" id="ARBA00023157"/>
    </source>
</evidence>
<gene>
    <name evidence="20" type="ORF">CKAN_01088600</name>
</gene>
<evidence type="ECO:0000256" key="17">
    <source>
        <dbReference type="ARBA" id="ARBA00048679"/>
    </source>
</evidence>
<keyword evidence="15" id="KW-0325">Glycoprotein</keyword>
<evidence type="ECO:0000256" key="15">
    <source>
        <dbReference type="ARBA" id="ARBA00023180"/>
    </source>
</evidence>
<evidence type="ECO:0000313" key="21">
    <source>
        <dbReference type="Proteomes" id="UP000283530"/>
    </source>
</evidence>
<dbReference type="InterPro" id="IPR000719">
    <property type="entry name" value="Prot_kinase_dom"/>
</dbReference>